<evidence type="ECO:0000313" key="2">
    <source>
        <dbReference type="EMBL" id="WOK97434.1"/>
    </source>
</evidence>
<dbReference type="AlphaFoldDB" id="A0AAQ3Q688"/>
<organism evidence="2 3">
    <name type="scientific">Canna indica</name>
    <name type="common">Indian-shot</name>
    <dbReference type="NCBI Taxonomy" id="4628"/>
    <lineage>
        <taxon>Eukaryota</taxon>
        <taxon>Viridiplantae</taxon>
        <taxon>Streptophyta</taxon>
        <taxon>Embryophyta</taxon>
        <taxon>Tracheophyta</taxon>
        <taxon>Spermatophyta</taxon>
        <taxon>Magnoliopsida</taxon>
        <taxon>Liliopsida</taxon>
        <taxon>Zingiberales</taxon>
        <taxon>Cannaceae</taxon>
        <taxon>Canna</taxon>
    </lineage>
</organism>
<evidence type="ECO:0000313" key="3">
    <source>
        <dbReference type="Proteomes" id="UP001327560"/>
    </source>
</evidence>
<gene>
    <name evidence="2" type="ORF">Cni_G06142</name>
</gene>
<dbReference type="Proteomes" id="UP001327560">
    <property type="component" value="Chromosome 2"/>
</dbReference>
<sequence>MGKIEDDSAERDPMEEIEDDSADADASATKRGGPHRSPFDELLDFGSMTLPPIRSRPHGAVPSDRCIPSAPSKTSGGKSRFVA</sequence>
<protein>
    <submittedName>
        <fullName evidence="2">Uncharacterized protein</fullName>
    </submittedName>
</protein>
<proteinExistence type="predicted"/>
<dbReference type="EMBL" id="CP136891">
    <property type="protein sequence ID" value="WOK97434.1"/>
    <property type="molecule type" value="Genomic_DNA"/>
</dbReference>
<accession>A0AAQ3Q688</accession>
<feature type="region of interest" description="Disordered" evidence="1">
    <location>
        <begin position="1"/>
        <end position="83"/>
    </location>
</feature>
<name>A0AAQ3Q688_9LILI</name>
<evidence type="ECO:0000256" key="1">
    <source>
        <dbReference type="SAM" id="MobiDB-lite"/>
    </source>
</evidence>
<reference evidence="2 3" key="1">
    <citation type="submission" date="2023-10" db="EMBL/GenBank/DDBJ databases">
        <title>Chromosome-scale genome assembly provides insights into flower coloration mechanisms of Canna indica.</title>
        <authorList>
            <person name="Li C."/>
        </authorList>
    </citation>
    <scope>NUCLEOTIDE SEQUENCE [LARGE SCALE GENOMIC DNA]</scope>
    <source>
        <tissue evidence="2">Flower</tissue>
    </source>
</reference>
<feature type="compositionally biased region" description="Basic and acidic residues" evidence="1">
    <location>
        <begin position="1"/>
        <end position="14"/>
    </location>
</feature>
<keyword evidence="3" id="KW-1185">Reference proteome</keyword>